<organism evidence="1 2">
    <name type="scientific">Candidatus Sulfuritelmatomonas gaucii</name>
    <dbReference type="NCBI Taxonomy" id="2043161"/>
    <lineage>
        <taxon>Bacteria</taxon>
        <taxon>Pseudomonadati</taxon>
        <taxon>Acidobacteriota</taxon>
        <taxon>Terriglobia</taxon>
        <taxon>Terriglobales</taxon>
        <taxon>Acidobacteriaceae</taxon>
        <taxon>Candidatus Sulfuritelmatomonas</taxon>
    </lineage>
</organism>
<dbReference type="AlphaFoldDB" id="A0A2N9LLM5"/>
<dbReference type="EMBL" id="OKRB01000101">
    <property type="protein sequence ID" value="SPE24137.1"/>
    <property type="molecule type" value="Genomic_DNA"/>
</dbReference>
<sequence length="131" mass="14687">MLEGKLQRACADRLHGFGHKLHLTALLIHAQAAADQDMKAIFRPKAEKHDVAAEKYDGELRLGVLEGEVDMARGCWTEIGDLAFDPNVTEFLFYQLTYLGDQLVHGPDVARGPRLVKPQVQLRRDVQVLRG</sequence>
<gene>
    <name evidence="1" type="ORF">SBA5_430016</name>
</gene>
<reference evidence="2" key="1">
    <citation type="submission" date="2018-02" db="EMBL/GenBank/DDBJ databases">
        <authorList>
            <person name="Hausmann B."/>
        </authorList>
    </citation>
    <scope>NUCLEOTIDE SEQUENCE [LARGE SCALE GENOMIC DNA]</scope>
    <source>
        <strain evidence="2">Peat soil MAG SbA5</strain>
    </source>
</reference>
<accession>A0A2N9LLM5</accession>
<evidence type="ECO:0000313" key="1">
    <source>
        <dbReference type="EMBL" id="SPE24137.1"/>
    </source>
</evidence>
<evidence type="ECO:0000313" key="2">
    <source>
        <dbReference type="Proteomes" id="UP000239735"/>
    </source>
</evidence>
<protein>
    <submittedName>
        <fullName evidence="1">Uncharacterized protein</fullName>
    </submittedName>
</protein>
<dbReference type="Proteomes" id="UP000239735">
    <property type="component" value="Unassembled WGS sequence"/>
</dbReference>
<proteinExistence type="predicted"/>
<name>A0A2N9LLM5_9BACT</name>